<reference evidence="2" key="3">
    <citation type="submission" date="2025-08" db="UniProtKB">
        <authorList>
            <consortium name="Ensembl"/>
        </authorList>
    </citation>
    <scope>IDENTIFICATION</scope>
</reference>
<reference evidence="2" key="2">
    <citation type="journal article" date="2008" name="Genome Biol.">
        <title>Improved genome assembly and evidence-based global gene model set for the chordate Ciona intestinalis: new insight into intron and operon populations.</title>
        <authorList>
            <person name="Satou Y."/>
            <person name="Mineta K."/>
            <person name="Ogasawara M."/>
            <person name="Sasakura Y."/>
            <person name="Shoguchi E."/>
            <person name="Ueno K."/>
            <person name="Yamada L."/>
            <person name="Matsumoto J."/>
            <person name="Wasserscheid J."/>
            <person name="Dewar K."/>
            <person name="Wiley G.B."/>
            <person name="Macmil S.L."/>
            <person name="Roe B.A."/>
            <person name="Zeller R.W."/>
            <person name="Hastings K.E."/>
            <person name="Lemaire P."/>
            <person name="Lindquist E."/>
            <person name="Endo T."/>
            <person name="Hotta K."/>
            <person name="Inaba K."/>
        </authorList>
    </citation>
    <scope>NUCLEOTIDE SEQUENCE [LARGE SCALE GENOMIC DNA]</scope>
    <source>
        <strain evidence="2">wild type</strain>
    </source>
</reference>
<reference evidence="2" key="4">
    <citation type="submission" date="2025-09" db="UniProtKB">
        <authorList>
            <consortium name="Ensembl"/>
        </authorList>
    </citation>
    <scope>IDENTIFICATION</scope>
</reference>
<name>F6U3S0_CIOIN</name>
<dbReference type="InParanoid" id="F6U3S0"/>
<dbReference type="EMBL" id="EAAA01000293">
    <property type="status" value="NOT_ANNOTATED_CDS"/>
    <property type="molecule type" value="Genomic_DNA"/>
</dbReference>
<dbReference type="Proteomes" id="UP000008144">
    <property type="component" value="Chromosome 1"/>
</dbReference>
<evidence type="ECO:0000256" key="1">
    <source>
        <dbReference type="SAM" id="MobiDB-lite"/>
    </source>
</evidence>
<protein>
    <submittedName>
        <fullName evidence="2">Uncharacterized protein</fullName>
    </submittedName>
</protein>
<keyword evidence="3" id="KW-1185">Reference proteome</keyword>
<dbReference type="HOGENOM" id="CLU_1089713_0_0_1"/>
<evidence type="ECO:0000313" key="2">
    <source>
        <dbReference type="Ensembl" id="ENSCINP00000011575.3"/>
    </source>
</evidence>
<feature type="compositionally biased region" description="Basic and acidic residues" evidence="1">
    <location>
        <begin position="22"/>
        <end position="33"/>
    </location>
</feature>
<sequence>MDSPYAQPLRWGCNGLLKQDEPKRVKGARDSYRKSSTYSYEGRARSARPASARKTDGNTGIPVSVSEANQRNDVQIQSKVDSARAAHRVKIRDHRIVDELQRTYSTPASKLEKVPVEKRRAVSAKKRTAPLRRPRISEFVCTPKVVPLPRYPLQSYPQTFNYDDLPEIRQKAAVIHEDYYNELRKVAATNSRTIYKQLQVEQMRPTMRNHFKKSYLAYSGDYEPFVVSPWIPFPAPSPWIPYPPLGQSQPKTAWS</sequence>
<feature type="region of interest" description="Disordered" evidence="1">
    <location>
        <begin position="22"/>
        <end position="64"/>
    </location>
</feature>
<accession>F6U3S0</accession>
<reference evidence="3" key="1">
    <citation type="journal article" date="2002" name="Science">
        <title>The draft genome of Ciona intestinalis: insights into chordate and vertebrate origins.</title>
        <authorList>
            <person name="Dehal P."/>
            <person name="Satou Y."/>
            <person name="Campbell R.K."/>
            <person name="Chapman J."/>
            <person name="Degnan B."/>
            <person name="De Tomaso A."/>
            <person name="Davidson B."/>
            <person name="Di Gregorio A."/>
            <person name="Gelpke M."/>
            <person name="Goodstein D.M."/>
            <person name="Harafuji N."/>
            <person name="Hastings K.E."/>
            <person name="Ho I."/>
            <person name="Hotta K."/>
            <person name="Huang W."/>
            <person name="Kawashima T."/>
            <person name="Lemaire P."/>
            <person name="Martinez D."/>
            <person name="Meinertzhagen I.A."/>
            <person name="Necula S."/>
            <person name="Nonaka M."/>
            <person name="Putnam N."/>
            <person name="Rash S."/>
            <person name="Saiga H."/>
            <person name="Satake M."/>
            <person name="Terry A."/>
            <person name="Yamada L."/>
            <person name="Wang H.G."/>
            <person name="Awazu S."/>
            <person name="Azumi K."/>
            <person name="Boore J."/>
            <person name="Branno M."/>
            <person name="Chin-Bow S."/>
            <person name="DeSantis R."/>
            <person name="Doyle S."/>
            <person name="Francino P."/>
            <person name="Keys D.N."/>
            <person name="Haga S."/>
            <person name="Hayashi H."/>
            <person name="Hino K."/>
            <person name="Imai K.S."/>
            <person name="Inaba K."/>
            <person name="Kano S."/>
            <person name="Kobayashi K."/>
            <person name="Kobayashi M."/>
            <person name="Lee B.I."/>
            <person name="Makabe K.W."/>
            <person name="Manohar C."/>
            <person name="Matassi G."/>
            <person name="Medina M."/>
            <person name="Mochizuki Y."/>
            <person name="Mount S."/>
            <person name="Morishita T."/>
            <person name="Miura S."/>
            <person name="Nakayama A."/>
            <person name="Nishizaka S."/>
            <person name="Nomoto H."/>
            <person name="Ohta F."/>
            <person name="Oishi K."/>
            <person name="Rigoutsos I."/>
            <person name="Sano M."/>
            <person name="Sasaki A."/>
            <person name="Sasakura Y."/>
            <person name="Shoguchi E."/>
            <person name="Shin-i T."/>
            <person name="Spagnuolo A."/>
            <person name="Stainier D."/>
            <person name="Suzuki M.M."/>
            <person name="Tassy O."/>
            <person name="Takatori N."/>
            <person name="Tokuoka M."/>
            <person name="Yagi K."/>
            <person name="Yoshizaki F."/>
            <person name="Wada S."/>
            <person name="Zhang C."/>
            <person name="Hyatt P.D."/>
            <person name="Larimer F."/>
            <person name="Detter C."/>
            <person name="Doggett N."/>
            <person name="Glavina T."/>
            <person name="Hawkins T."/>
            <person name="Richardson P."/>
            <person name="Lucas S."/>
            <person name="Kohara Y."/>
            <person name="Levine M."/>
            <person name="Satoh N."/>
            <person name="Rokhsar D.S."/>
        </authorList>
    </citation>
    <scope>NUCLEOTIDE SEQUENCE [LARGE SCALE GENOMIC DNA]</scope>
</reference>
<dbReference type="GeneTree" id="ENSGT00390000001947"/>
<evidence type="ECO:0000313" key="3">
    <source>
        <dbReference type="Proteomes" id="UP000008144"/>
    </source>
</evidence>
<organism evidence="2 3">
    <name type="scientific">Ciona intestinalis</name>
    <name type="common">Transparent sea squirt</name>
    <name type="synonym">Ascidia intestinalis</name>
    <dbReference type="NCBI Taxonomy" id="7719"/>
    <lineage>
        <taxon>Eukaryota</taxon>
        <taxon>Metazoa</taxon>
        <taxon>Chordata</taxon>
        <taxon>Tunicata</taxon>
        <taxon>Ascidiacea</taxon>
        <taxon>Phlebobranchia</taxon>
        <taxon>Cionidae</taxon>
        <taxon>Ciona</taxon>
    </lineage>
</organism>
<dbReference type="Ensembl" id="ENSCINT00000011575.3">
    <property type="protein sequence ID" value="ENSCINP00000011575.3"/>
    <property type="gene ID" value="ENSCING00000005590.3"/>
</dbReference>
<proteinExistence type="predicted"/>
<dbReference type="AlphaFoldDB" id="F6U3S0"/>